<feature type="domain" description="GHMP kinase N-terminal" evidence="14">
    <location>
        <begin position="63"/>
        <end position="144"/>
    </location>
</feature>
<dbReference type="InterPro" id="IPR020568">
    <property type="entry name" value="Ribosomal_Su5_D2-typ_SF"/>
</dbReference>
<dbReference type="InterPro" id="IPR006204">
    <property type="entry name" value="GHMP_kinase_N_dom"/>
</dbReference>
<dbReference type="SUPFAM" id="SSF55060">
    <property type="entry name" value="GHMP Kinase, C-terminal domain"/>
    <property type="match status" value="1"/>
</dbReference>
<dbReference type="EMBL" id="JAFBFI010000033">
    <property type="protein sequence ID" value="MBM7694703.1"/>
    <property type="molecule type" value="Genomic_DNA"/>
</dbReference>
<gene>
    <name evidence="13" type="primary">thrB</name>
    <name evidence="16" type="ORF">JOC77_004180</name>
</gene>
<keyword evidence="9 13" id="KW-0418">Kinase</keyword>
<comment type="catalytic activity">
    <reaction evidence="11 13">
        <text>L-homoserine + ATP = O-phospho-L-homoserine + ADP + H(+)</text>
        <dbReference type="Rhea" id="RHEA:13985"/>
        <dbReference type="ChEBI" id="CHEBI:15378"/>
        <dbReference type="ChEBI" id="CHEBI:30616"/>
        <dbReference type="ChEBI" id="CHEBI:57476"/>
        <dbReference type="ChEBI" id="CHEBI:57590"/>
        <dbReference type="ChEBI" id="CHEBI:456216"/>
        <dbReference type="EC" id="2.7.1.39"/>
    </reaction>
</comment>
<dbReference type="InterPro" id="IPR014721">
    <property type="entry name" value="Ribsml_uS5_D2-typ_fold_subgr"/>
</dbReference>
<evidence type="ECO:0000256" key="5">
    <source>
        <dbReference type="ARBA" id="ARBA00022605"/>
    </source>
</evidence>
<dbReference type="GO" id="GO:0004413">
    <property type="term" value="F:homoserine kinase activity"/>
    <property type="evidence" value="ECO:0007669"/>
    <property type="project" value="UniProtKB-EC"/>
</dbReference>
<dbReference type="PROSITE" id="PS00627">
    <property type="entry name" value="GHMP_KINASES_ATP"/>
    <property type="match status" value="1"/>
</dbReference>
<name>A0ABS2QQH7_9BACI</name>
<dbReference type="InterPro" id="IPR006203">
    <property type="entry name" value="GHMP_knse_ATP-bd_CS"/>
</dbReference>
<keyword evidence="6 13" id="KW-0808">Transferase</keyword>
<evidence type="ECO:0000256" key="12">
    <source>
        <dbReference type="ARBA" id="ARBA00049954"/>
    </source>
</evidence>
<feature type="binding site" evidence="13">
    <location>
        <begin position="91"/>
        <end position="101"/>
    </location>
    <ligand>
        <name>ATP</name>
        <dbReference type="ChEBI" id="CHEBI:30616"/>
    </ligand>
</feature>
<evidence type="ECO:0000256" key="1">
    <source>
        <dbReference type="ARBA" id="ARBA00005015"/>
    </source>
</evidence>
<keyword evidence="10 13" id="KW-0067">ATP-binding</keyword>
<protein>
    <recommendedName>
        <fullName evidence="4 13">Homoserine kinase</fullName>
        <shortName evidence="13">HK</shortName>
        <shortName evidence="13">HSK</shortName>
        <ecNumber evidence="3 13">2.7.1.39</ecNumber>
    </recommendedName>
</protein>
<comment type="subcellular location">
    <subcellularLocation>
        <location evidence="13">Cytoplasm</location>
    </subcellularLocation>
</comment>
<organism evidence="16 17">
    <name type="scientific">Peribacillus deserti</name>
    <dbReference type="NCBI Taxonomy" id="673318"/>
    <lineage>
        <taxon>Bacteria</taxon>
        <taxon>Bacillati</taxon>
        <taxon>Bacillota</taxon>
        <taxon>Bacilli</taxon>
        <taxon>Bacillales</taxon>
        <taxon>Bacillaceae</taxon>
        <taxon>Peribacillus</taxon>
    </lineage>
</organism>
<dbReference type="Gene3D" id="3.30.70.890">
    <property type="entry name" value="GHMP kinase, C-terminal domain"/>
    <property type="match status" value="1"/>
</dbReference>
<dbReference type="InterPro" id="IPR013750">
    <property type="entry name" value="GHMP_kinase_C_dom"/>
</dbReference>
<dbReference type="HAMAP" id="MF_00384">
    <property type="entry name" value="Homoser_kinase"/>
    <property type="match status" value="1"/>
</dbReference>
<keyword evidence="7 13" id="KW-0791">Threonine biosynthesis</keyword>
<keyword evidence="17" id="KW-1185">Reference proteome</keyword>
<evidence type="ECO:0000256" key="3">
    <source>
        <dbReference type="ARBA" id="ARBA00012078"/>
    </source>
</evidence>
<dbReference type="InterPro" id="IPR000870">
    <property type="entry name" value="Homoserine_kinase"/>
</dbReference>
<dbReference type="SUPFAM" id="SSF54211">
    <property type="entry name" value="Ribosomal protein S5 domain 2-like"/>
    <property type="match status" value="1"/>
</dbReference>
<dbReference type="Pfam" id="PF08544">
    <property type="entry name" value="GHMP_kinases_C"/>
    <property type="match status" value="1"/>
</dbReference>
<comment type="similarity">
    <text evidence="2 13">Belongs to the GHMP kinase family. Homoserine kinase subfamily.</text>
</comment>
<evidence type="ECO:0000259" key="15">
    <source>
        <dbReference type="Pfam" id="PF08544"/>
    </source>
</evidence>
<dbReference type="PRINTS" id="PR00958">
    <property type="entry name" value="HOMSERKINASE"/>
</dbReference>
<dbReference type="Gene3D" id="3.30.230.10">
    <property type="match status" value="1"/>
</dbReference>
<sequence>MKNDGKMFRIKVPASTANLGPGFDSIGLALGLYLQVDVYPADYWEIIHLSKELEIFPTDESHFICRIANEVASEFGKKLDPCRLFISSEIPLTRGLGSSASAIVAGIELADAVGRLNLTREDKVRISSKYEGHPDNAGASVCGGMVVGMHEDEGTDLVSFHLDYIRVIAVIPEYELPTEDSRNVLPEELSFARAVKASAISNTFLAAFLSRNYELAGQMMKKDLFHQPFRRKLVPHMDRIEQAARDAGAFGTALSGAGPTVICLSEKDKASSAALSLAQEFPQYTVAVLEIDNTGSVVEALGSGSSLPEYKQ</sequence>
<dbReference type="Pfam" id="PF00288">
    <property type="entry name" value="GHMP_kinases_N"/>
    <property type="match status" value="1"/>
</dbReference>
<evidence type="ECO:0000256" key="8">
    <source>
        <dbReference type="ARBA" id="ARBA00022741"/>
    </source>
</evidence>
<evidence type="ECO:0000256" key="11">
    <source>
        <dbReference type="ARBA" id="ARBA00049375"/>
    </source>
</evidence>
<evidence type="ECO:0000256" key="6">
    <source>
        <dbReference type="ARBA" id="ARBA00022679"/>
    </source>
</evidence>
<dbReference type="PANTHER" id="PTHR20861">
    <property type="entry name" value="HOMOSERINE/4-DIPHOSPHOCYTIDYL-2-C-METHYL-D-ERYTHRITOL KINASE"/>
    <property type="match status" value="1"/>
</dbReference>
<dbReference type="PIRSF" id="PIRSF000676">
    <property type="entry name" value="Homoser_kin"/>
    <property type="match status" value="1"/>
</dbReference>
<dbReference type="PANTHER" id="PTHR20861:SF1">
    <property type="entry name" value="HOMOSERINE KINASE"/>
    <property type="match status" value="1"/>
</dbReference>
<evidence type="ECO:0000259" key="14">
    <source>
        <dbReference type="Pfam" id="PF00288"/>
    </source>
</evidence>
<keyword evidence="13" id="KW-0963">Cytoplasm</keyword>
<dbReference type="EC" id="2.7.1.39" evidence="3 13"/>
<keyword evidence="8 13" id="KW-0547">Nucleotide-binding</keyword>
<evidence type="ECO:0000256" key="10">
    <source>
        <dbReference type="ARBA" id="ARBA00022840"/>
    </source>
</evidence>
<evidence type="ECO:0000256" key="7">
    <source>
        <dbReference type="ARBA" id="ARBA00022697"/>
    </source>
</evidence>
<comment type="caution">
    <text evidence="16">The sequence shown here is derived from an EMBL/GenBank/DDBJ whole genome shotgun (WGS) entry which is preliminary data.</text>
</comment>
<comment type="pathway">
    <text evidence="1 13">Amino-acid biosynthesis; L-threonine biosynthesis; L-threonine from L-aspartate: step 4/5.</text>
</comment>
<dbReference type="Proteomes" id="UP000823486">
    <property type="component" value="Unassembled WGS sequence"/>
</dbReference>
<feature type="domain" description="GHMP kinase C-terminal" evidence="15">
    <location>
        <begin position="205"/>
        <end position="282"/>
    </location>
</feature>
<reference evidence="16 17" key="1">
    <citation type="submission" date="2021-01" db="EMBL/GenBank/DDBJ databases">
        <title>Genomic Encyclopedia of Type Strains, Phase IV (KMG-IV): sequencing the most valuable type-strain genomes for metagenomic binning, comparative biology and taxonomic classification.</title>
        <authorList>
            <person name="Goeker M."/>
        </authorList>
    </citation>
    <scope>NUCLEOTIDE SEQUENCE [LARGE SCALE GENOMIC DNA]</scope>
    <source>
        <strain evidence="16 17">DSM 105482</strain>
    </source>
</reference>
<evidence type="ECO:0000313" key="16">
    <source>
        <dbReference type="EMBL" id="MBM7694703.1"/>
    </source>
</evidence>
<evidence type="ECO:0000256" key="9">
    <source>
        <dbReference type="ARBA" id="ARBA00022777"/>
    </source>
</evidence>
<evidence type="ECO:0000256" key="13">
    <source>
        <dbReference type="HAMAP-Rule" id="MF_00384"/>
    </source>
</evidence>
<keyword evidence="5 13" id="KW-0028">Amino-acid biosynthesis</keyword>
<dbReference type="InterPro" id="IPR036554">
    <property type="entry name" value="GHMP_kinase_C_sf"/>
</dbReference>
<comment type="function">
    <text evidence="12 13">Catalyzes the ATP-dependent phosphorylation of L-homoserine to L-homoserine phosphate.</text>
</comment>
<evidence type="ECO:0000256" key="2">
    <source>
        <dbReference type="ARBA" id="ARBA00007370"/>
    </source>
</evidence>
<proteinExistence type="inferred from homology"/>
<accession>A0ABS2QQH7</accession>
<evidence type="ECO:0000256" key="4">
    <source>
        <dbReference type="ARBA" id="ARBA00017858"/>
    </source>
</evidence>
<dbReference type="NCBIfam" id="TIGR00191">
    <property type="entry name" value="thrB"/>
    <property type="match status" value="1"/>
</dbReference>
<evidence type="ECO:0000313" key="17">
    <source>
        <dbReference type="Proteomes" id="UP000823486"/>
    </source>
</evidence>